<feature type="transmembrane region" description="Helical" evidence="7">
    <location>
        <begin position="181"/>
        <end position="199"/>
    </location>
</feature>
<comment type="subcellular location">
    <subcellularLocation>
        <location evidence="1">Cell membrane</location>
        <topology evidence="1">Multi-pass membrane protein</topology>
    </subcellularLocation>
</comment>
<evidence type="ECO:0000256" key="1">
    <source>
        <dbReference type="ARBA" id="ARBA00004651"/>
    </source>
</evidence>
<dbReference type="SUPFAM" id="SSF103473">
    <property type="entry name" value="MFS general substrate transporter"/>
    <property type="match status" value="1"/>
</dbReference>
<evidence type="ECO:0000259" key="8">
    <source>
        <dbReference type="PROSITE" id="PS50850"/>
    </source>
</evidence>
<dbReference type="Pfam" id="PF05977">
    <property type="entry name" value="MFS_3"/>
    <property type="match status" value="1"/>
</dbReference>
<feature type="transmembrane region" description="Helical" evidence="7">
    <location>
        <begin position="91"/>
        <end position="110"/>
    </location>
</feature>
<dbReference type="CDD" id="cd06173">
    <property type="entry name" value="MFS_MefA_like"/>
    <property type="match status" value="1"/>
</dbReference>
<dbReference type="EMBL" id="SSMQ01000042">
    <property type="protein sequence ID" value="TKD01081.1"/>
    <property type="molecule type" value="Genomic_DNA"/>
</dbReference>
<dbReference type="PANTHER" id="PTHR23513">
    <property type="entry name" value="INTEGRAL MEMBRANE EFFLUX PROTEIN-RELATED"/>
    <property type="match status" value="1"/>
</dbReference>
<feature type="transmembrane region" description="Helical" evidence="7">
    <location>
        <begin position="116"/>
        <end position="138"/>
    </location>
</feature>
<dbReference type="OrthoDB" id="9809918at2"/>
<dbReference type="RefSeq" id="WP_136933009.1">
    <property type="nucleotide sequence ID" value="NZ_SSMQ01000042.1"/>
</dbReference>
<keyword evidence="3" id="KW-1003">Cell membrane</keyword>
<reference evidence="9 11" key="1">
    <citation type="submission" date="2019-04" db="EMBL/GenBank/DDBJ databases">
        <authorList>
            <person name="Li Y."/>
            <person name="Wang J."/>
        </authorList>
    </citation>
    <scope>NUCLEOTIDE SEQUENCE [LARGE SCALE GENOMIC DNA]</scope>
    <source>
        <strain evidence="9 11">DSM 14668</strain>
    </source>
</reference>
<dbReference type="Proteomes" id="UP000309215">
    <property type="component" value="Unassembled WGS sequence"/>
</dbReference>
<evidence type="ECO:0000256" key="4">
    <source>
        <dbReference type="ARBA" id="ARBA00022692"/>
    </source>
</evidence>
<dbReference type="AlphaFoldDB" id="A0A4U1J0N7"/>
<comment type="caution">
    <text evidence="9">The sequence shown here is derived from an EMBL/GenBank/DDBJ whole genome shotgun (WGS) entry which is preliminary data.</text>
</comment>
<keyword evidence="6 7" id="KW-0472">Membrane</keyword>
<protein>
    <submittedName>
        <fullName evidence="9">MFS transporter</fullName>
    </submittedName>
</protein>
<evidence type="ECO:0000313" key="11">
    <source>
        <dbReference type="Proteomes" id="UP000309215"/>
    </source>
</evidence>
<proteinExistence type="predicted"/>
<evidence type="ECO:0000313" key="10">
    <source>
        <dbReference type="EMBL" id="TKD01081.1"/>
    </source>
</evidence>
<feature type="transmembrane region" description="Helical" evidence="7">
    <location>
        <begin position="296"/>
        <end position="314"/>
    </location>
</feature>
<accession>A0A4U1J0N7</accession>
<keyword evidence="11" id="KW-1185">Reference proteome</keyword>
<evidence type="ECO:0000256" key="2">
    <source>
        <dbReference type="ARBA" id="ARBA00022448"/>
    </source>
</evidence>
<keyword evidence="2" id="KW-0813">Transport</keyword>
<evidence type="ECO:0000256" key="7">
    <source>
        <dbReference type="SAM" id="Phobius"/>
    </source>
</evidence>
<evidence type="ECO:0000256" key="3">
    <source>
        <dbReference type="ARBA" id="ARBA00022475"/>
    </source>
</evidence>
<feature type="transmembrane region" description="Helical" evidence="7">
    <location>
        <begin position="233"/>
        <end position="254"/>
    </location>
</feature>
<dbReference type="InterPro" id="IPR010290">
    <property type="entry name" value="TM_effector"/>
</dbReference>
<organism evidence="9 11">
    <name type="scientific">Polyangium fumosum</name>
    <dbReference type="NCBI Taxonomy" id="889272"/>
    <lineage>
        <taxon>Bacteria</taxon>
        <taxon>Pseudomonadati</taxon>
        <taxon>Myxococcota</taxon>
        <taxon>Polyangia</taxon>
        <taxon>Polyangiales</taxon>
        <taxon>Polyangiaceae</taxon>
        <taxon>Polyangium</taxon>
    </lineage>
</organism>
<feature type="domain" description="Major facilitator superfamily (MFS) profile" evidence="8">
    <location>
        <begin position="21"/>
        <end position="408"/>
    </location>
</feature>
<dbReference type="InterPro" id="IPR020846">
    <property type="entry name" value="MFS_dom"/>
</dbReference>
<dbReference type="Gene3D" id="1.20.1250.20">
    <property type="entry name" value="MFS general substrate transporter like domains"/>
    <property type="match status" value="1"/>
</dbReference>
<sequence>MMAATSEPVAPDAWAPLRREVFRSLWFGALASNVGLWVQNAAGSWDMTSFGTAPVYVALLQTASSLPVFLIGLPAAAFGDIFDRRRLLASFAAWMVLVSTLLAALSFAGLLGPTSLLALTFALGLGSALSAPLWQAILPSLVDKAELASAVTLSGVAVNVARALGPAIGGIGLALAGSGPVYTFNALAFFVVVLQVLRWKPPATKATLPPERIVGAIVAGLRFARRAPALRAVLFRAAAFIVAGSALWALLPVVARRELHMTPLRFGILLGCIGTGALAGAAVMPRARQKLGSDGLVAIATVVYAGSMSLLAHVRIEALLYAAMLATGVAWISIMSSFNVAASSAAPGWVQSRALGLYLLVFQGGLGLGSFGWGTLAGRIGSAATLSVAAACVLLGLLSALRWKLGAARKDDVASFDAWPEPVIEAPIDIDAGPVLVERRYVVRPEHRVEFLSLAADLESLRRRDGAIDWALYEDLGSKDRLVETFLVASWAEHLRQHRRAVAADKALLDRMRALSEDAGVVHLVDARSAAAARARGLEIADRAHREEP</sequence>
<feature type="transmembrane region" description="Helical" evidence="7">
    <location>
        <begin position="266"/>
        <end position="284"/>
    </location>
</feature>
<dbReference type="PROSITE" id="PS50850">
    <property type="entry name" value="MFS"/>
    <property type="match status" value="1"/>
</dbReference>
<dbReference type="PANTHER" id="PTHR23513:SF11">
    <property type="entry name" value="STAPHYLOFERRIN A TRANSPORTER"/>
    <property type="match status" value="1"/>
</dbReference>
<evidence type="ECO:0000256" key="5">
    <source>
        <dbReference type="ARBA" id="ARBA00022989"/>
    </source>
</evidence>
<feature type="transmembrane region" description="Helical" evidence="7">
    <location>
        <begin position="354"/>
        <end position="374"/>
    </location>
</feature>
<feature type="transmembrane region" description="Helical" evidence="7">
    <location>
        <begin position="380"/>
        <end position="401"/>
    </location>
</feature>
<keyword evidence="5 7" id="KW-1133">Transmembrane helix</keyword>
<dbReference type="GO" id="GO:0022857">
    <property type="term" value="F:transmembrane transporter activity"/>
    <property type="evidence" value="ECO:0007669"/>
    <property type="project" value="InterPro"/>
</dbReference>
<feature type="transmembrane region" description="Helical" evidence="7">
    <location>
        <begin position="320"/>
        <end position="342"/>
    </location>
</feature>
<evidence type="ECO:0000313" key="9">
    <source>
        <dbReference type="EMBL" id="TKD00554.1"/>
    </source>
</evidence>
<feature type="transmembrane region" description="Helical" evidence="7">
    <location>
        <begin position="58"/>
        <end position="79"/>
    </location>
</feature>
<dbReference type="EMBL" id="SSMQ01000046">
    <property type="protein sequence ID" value="TKD00554.1"/>
    <property type="molecule type" value="Genomic_DNA"/>
</dbReference>
<dbReference type="InterPro" id="IPR036259">
    <property type="entry name" value="MFS_trans_sf"/>
</dbReference>
<dbReference type="GO" id="GO:0005886">
    <property type="term" value="C:plasma membrane"/>
    <property type="evidence" value="ECO:0007669"/>
    <property type="project" value="UniProtKB-SubCell"/>
</dbReference>
<evidence type="ECO:0000256" key="6">
    <source>
        <dbReference type="ARBA" id="ARBA00023136"/>
    </source>
</evidence>
<keyword evidence="4 7" id="KW-0812">Transmembrane</keyword>
<gene>
    <name evidence="10" type="ORF">E8A74_32510</name>
    <name evidence="9" type="ORF">E8A74_34210</name>
</gene>
<name>A0A4U1J0N7_9BACT</name>